<dbReference type="SUPFAM" id="SSF52540">
    <property type="entry name" value="P-loop containing nucleoside triphosphate hydrolases"/>
    <property type="match status" value="1"/>
</dbReference>
<dbReference type="AlphaFoldDB" id="A0A3B3E1M8"/>
<dbReference type="Ensembl" id="ENSOMET00000030500.1">
    <property type="protein sequence ID" value="ENSOMEP00000035515.1"/>
    <property type="gene ID" value="ENSOMEG00000022827.1"/>
</dbReference>
<dbReference type="InterPro" id="IPR026983">
    <property type="entry name" value="DHC"/>
</dbReference>
<proteinExistence type="inferred from homology"/>
<dbReference type="GO" id="GO:0007018">
    <property type="term" value="P:microtubule-based movement"/>
    <property type="evidence" value="ECO:0007669"/>
    <property type="project" value="InterPro"/>
</dbReference>
<reference evidence="3" key="2">
    <citation type="submission" date="2025-09" db="UniProtKB">
        <authorList>
            <consortium name="Ensembl"/>
        </authorList>
    </citation>
    <scope>IDENTIFICATION</scope>
</reference>
<dbReference type="GO" id="GO:0045505">
    <property type="term" value="F:dynein intermediate chain binding"/>
    <property type="evidence" value="ECO:0007669"/>
    <property type="project" value="InterPro"/>
</dbReference>
<dbReference type="PANTHER" id="PTHR22878:SF63">
    <property type="entry name" value="DYNEIN AXONEMAL HEAVY CHAIN 10"/>
    <property type="match status" value="1"/>
</dbReference>
<evidence type="ECO:0000256" key="1">
    <source>
        <dbReference type="ARBA" id="ARBA00008887"/>
    </source>
</evidence>
<dbReference type="FunFam" id="3.40.50.300:FF:000063">
    <property type="entry name" value="dynein heavy chain 6, axonemal"/>
    <property type="match status" value="1"/>
</dbReference>
<evidence type="ECO:0000259" key="2">
    <source>
        <dbReference type="Pfam" id="PF12774"/>
    </source>
</evidence>
<organism evidence="3 4">
    <name type="scientific">Oryzias melastigma</name>
    <name type="common">Marine medaka</name>
    <dbReference type="NCBI Taxonomy" id="30732"/>
    <lineage>
        <taxon>Eukaryota</taxon>
        <taxon>Metazoa</taxon>
        <taxon>Chordata</taxon>
        <taxon>Craniata</taxon>
        <taxon>Vertebrata</taxon>
        <taxon>Euteleostomi</taxon>
        <taxon>Actinopterygii</taxon>
        <taxon>Neopterygii</taxon>
        <taxon>Teleostei</taxon>
        <taxon>Neoteleostei</taxon>
        <taxon>Acanthomorphata</taxon>
        <taxon>Ovalentaria</taxon>
        <taxon>Atherinomorphae</taxon>
        <taxon>Beloniformes</taxon>
        <taxon>Adrianichthyidae</taxon>
        <taxon>Oryziinae</taxon>
        <taxon>Oryzias</taxon>
    </lineage>
</organism>
<evidence type="ECO:0000313" key="3">
    <source>
        <dbReference type="Ensembl" id="ENSOMEP00000035515.1"/>
    </source>
</evidence>
<dbReference type="GO" id="GO:0030286">
    <property type="term" value="C:dynein complex"/>
    <property type="evidence" value="ECO:0007669"/>
    <property type="project" value="InterPro"/>
</dbReference>
<accession>A0A3B3E1M8</accession>
<dbReference type="GO" id="GO:0051959">
    <property type="term" value="F:dynein light intermediate chain binding"/>
    <property type="evidence" value="ECO:0007669"/>
    <property type="project" value="InterPro"/>
</dbReference>
<dbReference type="Gene3D" id="3.40.50.300">
    <property type="entry name" value="P-loop containing nucleotide triphosphate hydrolases"/>
    <property type="match status" value="1"/>
</dbReference>
<protein>
    <recommendedName>
        <fullName evidence="2">Dynein heavy chain hydrolytic ATP-binding dynein motor region domain-containing protein</fullName>
    </recommendedName>
</protein>
<comment type="similarity">
    <text evidence="1">Belongs to the dynein heavy chain family.</text>
</comment>
<name>A0A3B3E1M8_ORYME</name>
<keyword evidence="4" id="KW-1185">Reference proteome</keyword>
<dbReference type="PANTHER" id="PTHR22878">
    <property type="entry name" value="DYNEIN HEAVY CHAIN 6, AXONEMAL-LIKE-RELATED"/>
    <property type="match status" value="1"/>
</dbReference>
<dbReference type="GO" id="GO:0005524">
    <property type="term" value="F:ATP binding"/>
    <property type="evidence" value="ECO:0007669"/>
    <property type="project" value="InterPro"/>
</dbReference>
<evidence type="ECO:0000313" key="4">
    <source>
        <dbReference type="Proteomes" id="UP000261560"/>
    </source>
</evidence>
<dbReference type="GeneTree" id="ENSGT00940000154642"/>
<dbReference type="Pfam" id="PF12774">
    <property type="entry name" value="AAA_6"/>
    <property type="match status" value="1"/>
</dbReference>
<dbReference type="InterPro" id="IPR027417">
    <property type="entry name" value="P-loop_NTPase"/>
</dbReference>
<dbReference type="Proteomes" id="UP000261560">
    <property type="component" value="Unplaced"/>
</dbReference>
<dbReference type="InterPro" id="IPR035699">
    <property type="entry name" value="AAA_6"/>
</dbReference>
<dbReference type="STRING" id="30732.ENSOMEP00000035515"/>
<reference evidence="3" key="1">
    <citation type="submission" date="2025-08" db="UniProtKB">
        <authorList>
            <consortium name="Ensembl"/>
        </authorList>
    </citation>
    <scope>IDENTIFICATION</scope>
</reference>
<sequence length="188" mass="20732">MGLNGRLVITPLTSRIYLTLTQALSMHLGGALTGPAGAGKTETIKDLAKAFGLFCVVTHCTEDMDTITLGKMISGLAKCGFWGCFDGFNRVDASVLSVVSSQIQAIRNALTLHFKMFQFEGQQIGLDDHMGIFITMNPREERRPELPESVKVFFRPVVVVTPDVQQICEIVLFSQGFLKAKVNLYCHF</sequence>
<dbReference type="PaxDb" id="30732-ENSOMEP00000035515"/>
<feature type="domain" description="Dynein heavy chain hydrolytic ATP-binding dynein motor region" evidence="2">
    <location>
        <begin position="1"/>
        <end position="181"/>
    </location>
</feature>